<evidence type="ECO:0000313" key="3">
    <source>
        <dbReference type="Proteomes" id="UP000472320"/>
    </source>
</evidence>
<comment type="caution">
    <text evidence="2">The sequence shown here is derived from an EMBL/GenBank/DDBJ whole genome shotgun (WGS) entry which is preliminary data.</text>
</comment>
<feature type="signal peptide" evidence="1">
    <location>
        <begin position="1"/>
        <end position="21"/>
    </location>
</feature>
<reference evidence="2 3" key="1">
    <citation type="submission" date="2019-11" db="EMBL/GenBank/DDBJ databases">
        <title>Type strains purchased from KCTC, JCM and DSMZ.</title>
        <authorList>
            <person name="Lu H."/>
        </authorList>
    </citation>
    <scope>NUCLEOTIDE SEQUENCE [LARGE SCALE GENOMIC DNA]</scope>
    <source>
        <strain evidence="2 3">JCM 31587</strain>
    </source>
</reference>
<feature type="chain" id="PRO_5026656394" evidence="1">
    <location>
        <begin position="22"/>
        <end position="312"/>
    </location>
</feature>
<dbReference type="RefSeq" id="WP_155454831.1">
    <property type="nucleotide sequence ID" value="NZ_WNKX01000010.1"/>
</dbReference>
<evidence type="ECO:0000313" key="2">
    <source>
        <dbReference type="EMBL" id="MTW11884.1"/>
    </source>
</evidence>
<gene>
    <name evidence="2" type="ORF">GM658_14865</name>
</gene>
<dbReference type="CDD" id="cd14789">
    <property type="entry name" value="Tiki"/>
    <property type="match status" value="1"/>
</dbReference>
<keyword evidence="3" id="KW-1185">Reference proteome</keyword>
<dbReference type="AlphaFoldDB" id="A0A6L6QIJ3"/>
<dbReference type="PANTHER" id="PTHR40590">
    <property type="entry name" value="CYTOPLASMIC PROTEIN-RELATED"/>
    <property type="match status" value="1"/>
</dbReference>
<dbReference type="Proteomes" id="UP000472320">
    <property type="component" value="Unassembled WGS sequence"/>
</dbReference>
<keyword evidence="1" id="KW-0732">Signal</keyword>
<dbReference type="EMBL" id="WNKX01000010">
    <property type="protein sequence ID" value="MTW11884.1"/>
    <property type="molecule type" value="Genomic_DNA"/>
</dbReference>
<proteinExistence type="predicted"/>
<sequence>MRRTIIVMFCLLLGASLGAEAAQPAAAPANTAAKAEAPVRGALYKLEYAGHTSWLFGTIHVGTPDFYPLEPRVTKAFEEATAIALEVDPAADPARSMGVMREYGLYAPGTGSAMADIRPEYRPRLENMLKKHGISAEMVALMKPWLIVMMITIGEYRNLGYRPELGVDLQLARTAHGRKMRVVELESVAAQAALFGHMTPQEQARFLEDSLDTFEDSKQGVQPRDLIDAWASADAAKFDALAREVDEDKTFSGKFMKQVLLNERNPILADGIVEMMKKEQHSFAAIGTLHLVGSGNVADLLRQRGVKVERIY</sequence>
<dbReference type="Pfam" id="PF01963">
    <property type="entry name" value="TraB_PrgY_gumN"/>
    <property type="match status" value="1"/>
</dbReference>
<organism evidence="2 3">
    <name type="scientific">Massilia eburnea</name>
    <dbReference type="NCBI Taxonomy" id="1776165"/>
    <lineage>
        <taxon>Bacteria</taxon>
        <taxon>Pseudomonadati</taxon>
        <taxon>Pseudomonadota</taxon>
        <taxon>Betaproteobacteria</taxon>
        <taxon>Burkholderiales</taxon>
        <taxon>Oxalobacteraceae</taxon>
        <taxon>Telluria group</taxon>
        <taxon>Massilia</taxon>
    </lineage>
</organism>
<dbReference type="InterPro" id="IPR047111">
    <property type="entry name" value="YbaP-like"/>
</dbReference>
<evidence type="ECO:0000256" key="1">
    <source>
        <dbReference type="SAM" id="SignalP"/>
    </source>
</evidence>
<dbReference type="OrthoDB" id="9025834at2"/>
<protein>
    <submittedName>
        <fullName evidence="2">TraB/GumN family protein</fullName>
    </submittedName>
</protein>
<accession>A0A6L6QIJ3</accession>
<dbReference type="PANTHER" id="PTHR40590:SF1">
    <property type="entry name" value="CYTOPLASMIC PROTEIN"/>
    <property type="match status" value="1"/>
</dbReference>
<dbReference type="InterPro" id="IPR002816">
    <property type="entry name" value="TraB/PrgY/GumN_fam"/>
</dbReference>
<name>A0A6L6QIJ3_9BURK</name>